<evidence type="ECO:0000256" key="1">
    <source>
        <dbReference type="ARBA" id="ARBA00004829"/>
    </source>
</evidence>
<comment type="pathway">
    <text evidence="1 5">Carotenoid biosynthesis.</text>
</comment>
<feature type="domain" description="Amine oxidase" evidence="6">
    <location>
        <begin position="15"/>
        <end position="482"/>
    </location>
</feature>
<dbReference type="Proteomes" id="UP001259492">
    <property type="component" value="Unassembled WGS sequence"/>
</dbReference>
<evidence type="ECO:0000256" key="4">
    <source>
        <dbReference type="ARBA" id="ARBA00023002"/>
    </source>
</evidence>
<keyword evidence="8" id="KW-1185">Reference proteome</keyword>
<dbReference type="Gene3D" id="3.50.50.60">
    <property type="entry name" value="FAD/NAD(P)-binding domain"/>
    <property type="match status" value="2"/>
</dbReference>
<sequence length="498" mass="56332">MKKSVSIIGSGFSSLAASCYLAKDGFDVTIFEKNSTIGGRARQLKKEGFTFDIGPTWYWMPDVFDRFFADFDTSPSDFYKLEKLNPAYSVYFGKEDYITIEDTLEKICIAFENEEPGSSIKLKKFIATAKSNYDIAIKDLVYNPGESPLELVTLKTATKLNQFFSNIKRDVRKSFKNKRLSQILEFPVLFLGAKPSNTPSFYSFMNYADFGIGTFHPKGGMYQVILAMEKLAKSLGVTIKTNASVEKILVHNGTASKILSNGKIFESDIILSGADYHHSETLLDEEYRQYSESYWEKKTFAPSSLLFYVGFDKKLINVNHHTLFFDVDFDVHAEAIYDNPKWPDEPLFYASFPSITDDNAAPTGKEAGIFLIPLAPGLEDTKELREHYFNIIIKRFERLTSQKVEKNIIFKESFCVNDFIKDYNSYKGNAYGMANTLLQTAFLRPKLKSKKVKNLFFTGQLTVPGPGVPPSLISGKLVAELINKQFSRKTTSLKASIL</sequence>
<dbReference type="PANTHER" id="PTHR43734:SF1">
    <property type="entry name" value="PHYTOENE DESATURASE"/>
    <property type="match status" value="1"/>
</dbReference>
<protein>
    <submittedName>
        <fullName evidence="7">Phytoene desaturase family protein</fullName>
        <ecNumber evidence="7">1.-.-.-</ecNumber>
    </submittedName>
</protein>
<dbReference type="InterPro" id="IPR014105">
    <property type="entry name" value="Carotenoid/retinoid_OxRdtase"/>
</dbReference>
<dbReference type="Pfam" id="PF01593">
    <property type="entry name" value="Amino_oxidase"/>
    <property type="match status" value="1"/>
</dbReference>
<dbReference type="EMBL" id="JAVRIA010000008">
    <property type="protein sequence ID" value="MDT0559456.1"/>
    <property type="molecule type" value="Genomic_DNA"/>
</dbReference>
<reference evidence="7 8" key="1">
    <citation type="submission" date="2023-09" db="EMBL/GenBank/DDBJ databases">
        <authorList>
            <person name="Rey-Velasco X."/>
        </authorList>
    </citation>
    <scope>NUCLEOTIDE SEQUENCE [LARGE SCALE GENOMIC DNA]</scope>
    <source>
        <strain evidence="7 8">W332</strain>
    </source>
</reference>
<dbReference type="EC" id="1.-.-.-" evidence="7"/>
<dbReference type="GO" id="GO:0016491">
    <property type="term" value="F:oxidoreductase activity"/>
    <property type="evidence" value="ECO:0007669"/>
    <property type="project" value="UniProtKB-KW"/>
</dbReference>
<evidence type="ECO:0000313" key="7">
    <source>
        <dbReference type="EMBL" id="MDT0559456.1"/>
    </source>
</evidence>
<keyword evidence="4 5" id="KW-0560">Oxidoreductase</keyword>
<dbReference type="InterPro" id="IPR002937">
    <property type="entry name" value="Amino_oxidase"/>
</dbReference>
<organism evidence="7 8">
    <name type="scientific">Microcosmobacter mediterraneus</name>
    <dbReference type="NCBI Taxonomy" id="3075607"/>
    <lineage>
        <taxon>Bacteria</taxon>
        <taxon>Pseudomonadati</taxon>
        <taxon>Bacteroidota</taxon>
        <taxon>Flavobacteriia</taxon>
        <taxon>Flavobacteriales</taxon>
        <taxon>Flavobacteriaceae</taxon>
        <taxon>Microcosmobacter</taxon>
    </lineage>
</organism>
<dbReference type="InterPro" id="IPR036188">
    <property type="entry name" value="FAD/NAD-bd_sf"/>
</dbReference>
<dbReference type="PROSITE" id="PS51257">
    <property type="entry name" value="PROKAR_LIPOPROTEIN"/>
    <property type="match status" value="1"/>
</dbReference>
<comment type="similarity">
    <text evidence="2 5">Belongs to the carotenoid/retinoid oxidoreductase family.</text>
</comment>
<evidence type="ECO:0000256" key="2">
    <source>
        <dbReference type="ARBA" id="ARBA00006046"/>
    </source>
</evidence>
<evidence type="ECO:0000313" key="8">
    <source>
        <dbReference type="Proteomes" id="UP001259492"/>
    </source>
</evidence>
<dbReference type="RefSeq" id="WP_311428220.1">
    <property type="nucleotide sequence ID" value="NZ_JAVRIA010000008.1"/>
</dbReference>
<keyword evidence="3 5" id="KW-0125">Carotenoid biosynthesis</keyword>
<name>A0ABU2YMT9_9FLAO</name>
<evidence type="ECO:0000256" key="3">
    <source>
        <dbReference type="ARBA" id="ARBA00022746"/>
    </source>
</evidence>
<proteinExistence type="inferred from homology"/>
<comment type="caution">
    <text evidence="7">The sequence shown here is derived from an EMBL/GenBank/DDBJ whole genome shotgun (WGS) entry which is preliminary data.</text>
</comment>
<gene>
    <name evidence="7" type="primary">crtI</name>
    <name evidence="7" type="ORF">RM697_12395</name>
</gene>
<dbReference type="NCBIfam" id="TIGR02734">
    <property type="entry name" value="crtI_fam"/>
    <property type="match status" value="1"/>
</dbReference>
<dbReference type="SUPFAM" id="SSF51905">
    <property type="entry name" value="FAD/NAD(P)-binding domain"/>
    <property type="match status" value="1"/>
</dbReference>
<evidence type="ECO:0000259" key="6">
    <source>
        <dbReference type="Pfam" id="PF01593"/>
    </source>
</evidence>
<accession>A0ABU2YMT9</accession>
<dbReference type="PANTHER" id="PTHR43734">
    <property type="entry name" value="PHYTOENE DESATURASE"/>
    <property type="match status" value="1"/>
</dbReference>
<evidence type="ECO:0000256" key="5">
    <source>
        <dbReference type="RuleBase" id="RU362075"/>
    </source>
</evidence>